<dbReference type="AlphaFoldDB" id="A0AB36FMG5"/>
<sequence>MRLRANACVDTLSISTLMCLQQRKINSEKIVLLVPTNPDYR</sequence>
<keyword evidence="2" id="KW-1185">Reference proteome</keyword>
<comment type="caution">
    <text evidence="1">The sequence shown here is derived from an EMBL/GenBank/DDBJ whole genome shotgun (WGS) entry which is preliminary data.</text>
</comment>
<proteinExistence type="predicted"/>
<dbReference type="Proteomes" id="UP000095392">
    <property type="component" value="Unassembled WGS sequence"/>
</dbReference>
<gene>
    <name evidence="1" type="ORF">BFV95_4807</name>
</gene>
<protein>
    <submittedName>
        <fullName evidence="1">Uncharacterized protein</fullName>
    </submittedName>
</protein>
<organism evidence="1 2">
    <name type="scientific">Alteromonas macleodii</name>
    <name type="common">Pseudoalteromonas macleodii</name>
    <dbReference type="NCBI Taxonomy" id="28108"/>
    <lineage>
        <taxon>Bacteria</taxon>
        <taxon>Pseudomonadati</taxon>
        <taxon>Pseudomonadota</taxon>
        <taxon>Gammaproteobacteria</taxon>
        <taxon>Alteromonadales</taxon>
        <taxon>Alteromonadaceae</taxon>
        <taxon>Alteromonas/Salinimonas group</taxon>
        <taxon>Alteromonas</taxon>
    </lineage>
</organism>
<evidence type="ECO:0000313" key="1">
    <source>
        <dbReference type="EMBL" id="OES24378.1"/>
    </source>
</evidence>
<evidence type="ECO:0000313" key="2">
    <source>
        <dbReference type="Proteomes" id="UP000095392"/>
    </source>
</evidence>
<dbReference type="EMBL" id="MIPY01000062">
    <property type="protein sequence ID" value="OES24378.1"/>
    <property type="molecule type" value="Genomic_DNA"/>
</dbReference>
<accession>A0AB36FMG5</accession>
<name>A0AB36FMG5_ALTMA</name>
<reference evidence="1 2" key="1">
    <citation type="submission" date="2016-09" db="EMBL/GenBank/DDBJ databases">
        <title>Draft Genome Sequence of four Alteromonas macleodii strains isolated from copper coupons and grown long-term at elevated copper levels.</title>
        <authorList>
            <person name="Cusick K."/>
            <person name="Dale J."/>
            <person name="Little B."/>
            <person name="Biffinger J."/>
        </authorList>
    </citation>
    <scope>NUCLEOTIDE SEQUENCE [LARGE SCALE GENOMIC DNA]</scope>
    <source>
        <strain evidence="1 2">KCP01</strain>
    </source>
</reference>